<evidence type="ECO:0000313" key="2">
    <source>
        <dbReference type="EMBL" id="EDM74048.1"/>
    </source>
</evidence>
<feature type="compositionally biased region" description="Basic residues" evidence="1">
    <location>
        <begin position="1"/>
        <end position="11"/>
    </location>
</feature>
<dbReference type="Proteomes" id="UP000005801">
    <property type="component" value="Unassembled WGS sequence"/>
</dbReference>
<evidence type="ECO:0008006" key="4">
    <source>
        <dbReference type="Google" id="ProtNLM"/>
    </source>
</evidence>
<sequence length="438" mass="49627">MDRKTKKHLLRQCKPDEPIPPHDPRHYDFDAGELRGQPWRTRAAEVIDLASEPTTQLVTGLPGSGKSTELSQLEQELVGLDYRVVLADAGAWIRDDEPITHQDILLALVLALYPDGKPEDAGGWLGEYARQVKELLVSDVKLEGFGAGAGPVDVKAGLTTNSTLFQRAARHLASLQDLRERVFALLEKAADEADEAGEPLVIILDGFEKRATGDLSGPEEREKYRNHWFGAFLTHGRELRPSVHVIYTVPSFMVRAAAQLGQQFGHELLFLPMVRVFEREEDEEGRPRMNVAGVCAMRDALFKRVPAEHFEDPAIAAWLAVHSGGYMRDLLRLVIDCIYRVGKGQRISRAIADQAIVQVRQTYLEGLESRDEVQLKHVHANRQFLLDEHNRERMDALLQSHMMLRYHNSHFWYDCHPLLWERVNLSMPSWDDVAAACR</sequence>
<accession>A6GJA3</accession>
<evidence type="ECO:0000313" key="3">
    <source>
        <dbReference type="Proteomes" id="UP000005801"/>
    </source>
</evidence>
<evidence type="ECO:0000256" key="1">
    <source>
        <dbReference type="SAM" id="MobiDB-lite"/>
    </source>
</evidence>
<dbReference type="STRING" id="391625.PPSIR1_16865"/>
<feature type="region of interest" description="Disordered" evidence="1">
    <location>
        <begin position="1"/>
        <end position="25"/>
    </location>
</feature>
<dbReference type="RefSeq" id="WP_006976789.1">
    <property type="nucleotide sequence ID" value="NZ_ABCS01000152.1"/>
</dbReference>
<dbReference type="OrthoDB" id="5488366at2"/>
<gene>
    <name evidence="2" type="ORF">PPSIR1_16865</name>
</gene>
<dbReference type="EMBL" id="ABCS01000152">
    <property type="protein sequence ID" value="EDM74048.1"/>
    <property type="molecule type" value="Genomic_DNA"/>
</dbReference>
<name>A6GJA3_9BACT</name>
<comment type="caution">
    <text evidence="2">The sequence shown here is derived from an EMBL/GenBank/DDBJ whole genome shotgun (WGS) entry which is preliminary data.</text>
</comment>
<protein>
    <recommendedName>
        <fullName evidence="4">Orc1-like AAA ATPase domain-containing protein</fullName>
    </recommendedName>
</protein>
<proteinExistence type="predicted"/>
<dbReference type="InterPro" id="IPR027417">
    <property type="entry name" value="P-loop_NTPase"/>
</dbReference>
<dbReference type="SUPFAM" id="SSF52540">
    <property type="entry name" value="P-loop containing nucleoside triphosphate hydrolases"/>
    <property type="match status" value="1"/>
</dbReference>
<organism evidence="2 3">
    <name type="scientific">Plesiocystis pacifica SIR-1</name>
    <dbReference type="NCBI Taxonomy" id="391625"/>
    <lineage>
        <taxon>Bacteria</taxon>
        <taxon>Pseudomonadati</taxon>
        <taxon>Myxococcota</taxon>
        <taxon>Polyangia</taxon>
        <taxon>Nannocystales</taxon>
        <taxon>Nannocystaceae</taxon>
        <taxon>Plesiocystis</taxon>
    </lineage>
</organism>
<dbReference type="AlphaFoldDB" id="A6GJA3"/>
<keyword evidence="3" id="KW-1185">Reference proteome</keyword>
<feature type="compositionally biased region" description="Basic and acidic residues" evidence="1">
    <location>
        <begin position="13"/>
        <end position="25"/>
    </location>
</feature>
<dbReference type="eggNOG" id="COG0507">
    <property type="taxonomic scope" value="Bacteria"/>
</dbReference>
<reference evidence="2 3" key="1">
    <citation type="submission" date="2007-06" db="EMBL/GenBank/DDBJ databases">
        <authorList>
            <person name="Shimkets L."/>
            <person name="Ferriera S."/>
            <person name="Johnson J."/>
            <person name="Kravitz S."/>
            <person name="Beeson K."/>
            <person name="Sutton G."/>
            <person name="Rogers Y.-H."/>
            <person name="Friedman R."/>
            <person name="Frazier M."/>
            <person name="Venter J.C."/>
        </authorList>
    </citation>
    <scope>NUCLEOTIDE SEQUENCE [LARGE SCALE GENOMIC DNA]</scope>
    <source>
        <strain evidence="2 3">SIR-1</strain>
    </source>
</reference>